<reference evidence="14" key="1">
    <citation type="submission" date="2024-01" db="EMBL/GenBank/DDBJ databases">
        <title>Roseobacter fucihabitans sp. nov., isolated from the brown alga Fucus spiralis.</title>
        <authorList>
            <person name="Hahnke S."/>
            <person name="Berger M."/>
            <person name="Schlingloff A."/>
            <person name="Athale I."/>
            <person name="Neumann-Schaal M."/>
            <person name="Adenaya A."/>
            <person name="Poehlein A."/>
            <person name="Daniel R."/>
            <person name="Pertersen J."/>
            <person name="Brinkhoff T."/>
        </authorList>
    </citation>
    <scope>NUCLEOTIDE SEQUENCE [LARGE SCALE GENOMIC DNA]</scope>
    <source>
        <strain evidence="14">B14</strain>
    </source>
</reference>
<dbReference type="HAMAP" id="MF_01840">
    <property type="entry name" value="AcsF"/>
    <property type="match status" value="1"/>
</dbReference>
<dbReference type="PANTHER" id="PTHR31053">
    <property type="entry name" value="MAGNESIUM-PROTOPORPHYRIN IX MONOMETHYL ESTER [OXIDATIVE] CYCLASE, CHLOROPLASTIC"/>
    <property type="match status" value="1"/>
</dbReference>
<dbReference type="RefSeq" id="WP_187428132.1">
    <property type="nucleotide sequence ID" value="NZ_CP143423.1"/>
</dbReference>
<evidence type="ECO:0000256" key="10">
    <source>
        <dbReference type="ARBA" id="ARBA00049231"/>
    </source>
</evidence>
<evidence type="ECO:0000313" key="14">
    <source>
        <dbReference type="Proteomes" id="UP001318682"/>
    </source>
</evidence>
<dbReference type="InterPro" id="IPR009078">
    <property type="entry name" value="Ferritin-like_SF"/>
</dbReference>
<keyword evidence="9 11" id="KW-0149">Chlorophyll biosynthesis</keyword>
<comment type="similarity">
    <text evidence="3 11">Belongs to the AcsF family.</text>
</comment>
<evidence type="ECO:0000256" key="7">
    <source>
        <dbReference type="ARBA" id="ARBA00023002"/>
    </source>
</evidence>
<feature type="domain" description="Rubrerythrin diiron-binding" evidence="12">
    <location>
        <begin position="117"/>
        <end position="247"/>
    </location>
</feature>
<dbReference type="InterPro" id="IPR008434">
    <property type="entry name" value="AcsF"/>
</dbReference>
<evidence type="ECO:0000256" key="2">
    <source>
        <dbReference type="ARBA" id="ARBA00005173"/>
    </source>
</evidence>
<evidence type="ECO:0000256" key="9">
    <source>
        <dbReference type="ARBA" id="ARBA00023171"/>
    </source>
</evidence>
<evidence type="ECO:0000256" key="1">
    <source>
        <dbReference type="ARBA" id="ARBA00001962"/>
    </source>
</evidence>
<keyword evidence="5 11" id="KW-0479">Metal-binding</keyword>
<dbReference type="EC" id="1.14.13.81" evidence="11"/>
<comment type="function">
    <text evidence="11">Catalyzes the formation of the isocyclic ring in chlorophyll biosynthesis. Mediates the cyclase reaction, which results in the formation of divinylprotochlorophyllide (Pchlide) characteristic of all chlorophylls from magnesium-protoporphyrin IX 13-monomethyl ester (MgPMME).</text>
</comment>
<sequence>MNVQTPRAADVKEAKVKHTSEITDAEESLKVQEAQSVLDSVSATEVAMQNTLLTPRFYTTDFDEMDAIDVTPVREDWDKLIAQMVNDPNKGHFKKNEDWDHVDWDGMEPGLKKEFIDFLISSCTAEFSGCVLYKEMKRRGNNKDITQLFQLMARDEARHAGFINDALREAGVAVNLGFLTQKKKYTYFRPKFIYYATYLSEKIGYARYITIFRHLEAHPEHRFHPIFKWFEEWCNDEFSHGEAFALLMKTDPKLTSGINVYWIKFFLTAVYSTMYVRDHQRPKFHAALGVDPDWYAHEVFTKTSELTKQIYPITLDIEHPRWQRGLEKMQKANADLAQAKEDGRFFAKIGAQARAVSAFISLITIPAKKHAIPTETLMQPAY</sequence>
<accession>A0ABZ2BMA6</accession>
<evidence type="ECO:0000256" key="6">
    <source>
        <dbReference type="ARBA" id="ARBA00022857"/>
    </source>
</evidence>
<dbReference type="NCBIfam" id="TIGR02029">
    <property type="entry name" value="AcsF"/>
    <property type="match status" value="1"/>
</dbReference>
<evidence type="ECO:0000256" key="8">
    <source>
        <dbReference type="ARBA" id="ARBA00023004"/>
    </source>
</evidence>
<dbReference type="InterPro" id="IPR003251">
    <property type="entry name" value="Rr_diiron-bd_dom"/>
</dbReference>
<keyword evidence="8 11" id="KW-0408">Iron</keyword>
<keyword evidence="6 11" id="KW-0521">NADP</keyword>
<dbReference type="PANTHER" id="PTHR31053:SF2">
    <property type="entry name" value="MAGNESIUM-PROTOPORPHYRIN IX MONOMETHYL ESTER [OXIDATIVE] CYCLASE, CHLOROPLASTIC"/>
    <property type="match status" value="1"/>
</dbReference>
<dbReference type="CDD" id="cd01047">
    <property type="entry name" value="ACSF"/>
    <property type="match status" value="1"/>
</dbReference>
<comment type="pathway">
    <text evidence="11">Porphyrin-containing compound metabolism; bacteriochlorophyll biosynthesis (light-independent).</text>
</comment>
<dbReference type="NCBIfam" id="NF010172">
    <property type="entry name" value="PRK13654.1"/>
    <property type="match status" value="1"/>
</dbReference>
<evidence type="ECO:0000256" key="3">
    <source>
        <dbReference type="ARBA" id="ARBA00006550"/>
    </source>
</evidence>
<evidence type="ECO:0000256" key="11">
    <source>
        <dbReference type="HAMAP-Rule" id="MF_01840"/>
    </source>
</evidence>
<keyword evidence="14" id="KW-1185">Reference proteome</keyword>
<dbReference type="SUPFAM" id="SSF47240">
    <property type="entry name" value="Ferritin-like"/>
    <property type="match status" value="1"/>
</dbReference>
<keyword evidence="11" id="KW-0077">Bacteriochlorophyll biosynthesis</keyword>
<comment type="cofactor">
    <cofactor evidence="1 11">
        <name>Fe cation</name>
        <dbReference type="ChEBI" id="CHEBI:24875"/>
    </cofactor>
</comment>
<comment type="catalytic activity">
    <reaction evidence="10 11">
        <text>Mg-protoporphyrin IX 13-monomethyl ester + 3 NADPH + 3 O2 + 2 H(+) = 3,8-divinyl protochlorophyllide a + 3 NADP(+) + 5 H2O</text>
        <dbReference type="Rhea" id="RHEA:33235"/>
        <dbReference type="ChEBI" id="CHEBI:15377"/>
        <dbReference type="ChEBI" id="CHEBI:15378"/>
        <dbReference type="ChEBI" id="CHEBI:15379"/>
        <dbReference type="ChEBI" id="CHEBI:57783"/>
        <dbReference type="ChEBI" id="CHEBI:58349"/>
        <dbReference type="ChEBI" id="CHEBI:58632"/>
        <dbReference type="ChEBI" id="CHEBI:60491"/>
        <dbReference type="EC" id="1.14.13.81"/>
    </reaction>
</comment>
<dbReference type="Pfam" id="PF02915">
    <property type="entry name" value="Rubrerythrin"/>
    <property type="match status" value="1"/>
</dbReference>
<proteinExistence type="inferred from homology"/>
<gene>
    <name evidence="11" type="primary">acsF</name>
    <name evidence="13" type="ORF">ROLI_002580</name>
</gene>
<evidence type="ECO:0000259" key="12">
    <source>
        <dbReference type="Pfam" id="PF02915"/>
    </source>
</evidence>
<evidence type="ECO:0000256" key="4">
    <source>
        <dbReference type="ARBA" id="ARBA00022531"/>
    </source>
</evidence>
<comment type="pathway">
    <text evidence="2">Porphyrin-containing compound metabolism; chlorophyll biosynthesis.</text>
</comment>
<protein>
    <recommendedName>
        <fullName evidence="11">Aerobic magnesium-protoporphyrin IX monomethyl ester [oxidative] cyclase</fullName>
        <shortName evidence="11">Aerobic Mg-protoporphyrin IX monomethyl ester oxidative cyclase</shortName>
        <ecNumber evidence="11">1.14.13.81</ecNumber>
    </recommendedName>
</protein>
<dbReference type="EMBL" id="CP143423">
    <property type="protein sequence ID" value="WVX47193.1"/>
    <property type="molecule type" value="Genomic_DNA"/>
</dbReference>
<organism evidence="13 14">
    <name type="scientific">Roseobacter fucihabitans</name>
    <dbReference type="NCBI Taxonomy" id="1537242"/>
    <lineage>
        <taxon>Bacteria</taxon>
        <taxon>Pseudomonadati</taxon>
        <taxon>Pseudomonadota</taxon>
        <taxon>Alphaproteobacteria</taxon>
        <taxon>Rhodobacterales</taxon>
        <taxon>Roseobacteraceae</taxon>
        <taxon>Roseobacter</taxon>
    </lineage>
</organism>
<keyword evidence="7 11" id="KW-0560">Oxidoreductase</keyword>
<dbReference type="Proteomes" id="UP001318682">
    <property type="component" value="Chromosome"/>
</dbReference>
<keyword evidence="4 11" id="KW-0602">Photosynthesis</keyword>
<name>A0ABZ2BMA6_9RHOB</name>
<evidence type="ECO:0000256" key="5">
    <source>
        <dbReference type="ARBA" id="ARBA00022723"/>
    </source>
</evidence>
<evidence type="ECO:0000313" key="13">
    <source>
        <dbReference type="EMBL" id="WVX47193.1"/>
    </source>
</evidence>